<reference evidence="2" key="1">
    <citation type="submission" date="2023-11" db="EMBL/GenBank/DDBJ databases">
        <title>Genome assemblies of two species of porcelain crab, Petrolisthes cinctipes and Petrolisthes manimaculis (Anomura: Porcellanidae).</title>
        <authorList>
            <person name="Angst P."/>
        </authorList>
    </citation>
    <scope>NUCLEOTIDE SEQUENCE</scope>
    <source>
        <strain evidence="2">PB745_02</strain>
        <tissue evidence="2">Gill</tissue>
    </source>
</reference>
<dbReference type="EMBL" id="JAWZYT010000560">
    <property type="protein sequence ID" value="KAK4321756.1"/>
    <property type="molecule type" value="Genomic_DNA"/>
</dbReference>
<dbReference type="Proteomes" id="UP001292094">
    <property type="component" value="Unassembled WGS sequence"/>
</dbReference>
<accession>A0AAE1UIP6</accession>
<protein>
    <submittedName>
        <fullName evidence="2">Uncharacterized protein</fullName>
    </submittedName>
</protein>
<dbReference type="AlphaFoldDB" id="A0AAE1UIP6"/>
<name>A0AAE1UIP6_9EUCA</name>
<evidence type="ECO:0000313" key="2">
    <source>
        <dbReference type="EMBL" id="KAK4321756.1"/>
    </source>
</evidence>
<proteinExistence type="predicted"/>
<keyword evidence="3" id="KW-1185">Reference proteome</keyword>
<sequence length="162" mass="17004">MNRSRRPPSLPDRPPGELLFTAQQTGSKLPATGASTGGVAMIWQWFGWVGVVGGAGDSRGGAAVTRNPSAATIGTCHPEPPTSEEYRAPGRSLTPHAPPHQPAQLLSDNLYEISSPCGGDRWRGSGGDEGLASGVPGLRQQTVTLCWLLAAPLLSLNFFFNT</sequence>
<organism evidence="2 3">
    <name type="scientific">Petrolisthes manimaculis</name>
    <dbReference type="NCBI Taxonomy" id="1843537"/>
    <lineage>
        <taxon>Eukaryota</taxon>
        <taxon>Metazoa</taxon>
        <taxon>Ecdysozoa</taxon>
        <taxon>Arthropoda</taxon>
        <taxon>Crustacea</taxon>
        <taxon>Multicrustacea</taxon>
        <taxon>Malacostraca</taxon>
        <taxon>Eumalacostraca</taxon>
        <taxon>Eucarida</taxon>
        <taxon>Decapoda</taxon>
        <taxon>Pleocyemata</taxon>
        <taxon>Anomura</taxon>
        <taxon>Galatheoidea</taxon>
        <taxon>Porcellanidae</taxon>
        <taxon>Petrolisthes</taxon>
    </lineage>
</organism>
<feature type="region of interest" description="Disordered" evidence="1">
    <location>
        <begin position="63"/>
        <end position="101"/>
    </location>
</feature>
<evidence type="ECO:0000256" key="1">
    <source>
        <dbReference type="SAM" id="MobiDB-lite"/>
    </source>
</evidence>
<evidence type="ECO:0000313" key="3">
    <source>
        <dbReference type="Proteomes" id="UP001292094"/>
    </source>
</evidence>
<gene>
    <name evidence="2" type="ORF">Pmani_007467</name>
</gene>
<comment type="caution">
    <text evidence="2">The sequence shown here is derived from an EMBL/GenBank/DDBJ whole genome shotgun (WGS) entry which is preliminary data.</text>
</comment>